<organism evidence="1 2">
    <name type="scientific">Bauhinia variegata</name>
    <name type="common">Purple orchid tree</name>
    <name type="synonym">Phanera variegata</name>
    <dbReference type="NCBI Taxonomy" id="167791"/>
    <lineage>
        <taxon>Eukaryota</taxon>
        <taxon>Viridiplantae</taxon>
        <taxon>Streptophyta</taxon>
        <taxon>Embryophyta</taxon>
        <taxon>Tracheophyta</taxon>
        <taxon>Spermatophyta</taxon>
        <taxon>Magnoliopsida</taxon>
        <taxon>eudicotyledons</taxon>
        <taxon>Gunneridae</taxon>
        <taxon>Pentapetalae</taxon>
        <taxon>rosids</taxon>
        <taxon>fabids</taxon>
        <taxon>Fabales</taxon>
        <taxon>Fabaceae</taxon>
        <taxon>Cercidoideae</taxon>
        <taxon>Cercideae</taxon>
        <taxon>Bauhiniinae</taxon>
        <taxon>Bauhinia</taxon>
    </lineage>
</organism>
<reference evidence="1 2" key="1">
    <citation type="journal article" date="2022" name="DNA Res.">
        <title>Chromosomal-level genome assembly of the orchid tree Bauhinia variegata (Leguminosae; Cercidoideae) supports the allotetraploid origin hypothesis of Bauhinia.</title>
        <authorList>
            <person name="Zhong Y."/>
            <person name="Chen Y."/>
            <person name="Zheng D."/>
            <person name="Pang J."/>
            <person name="Liu Y."/>
            <person name="Luo S."/>
            <person name="Meng S."/>
            <person name="Qian L."/>
            <person name="Wei D."/>
            <person name="Dai S."/>
            <person name="Zhou R."/>
        </authorList>
    </citation>
    <scope>NUCLEOTIDE SEQUENCE [LARGE SCALE GENOMIC DNA]</scope>
    <source>
        <strain evidence="1">BV-YZ2020</strain>
    </source>
</reference>
<name>A0ACB9KS92_BAUVA</name>
<protein>
    <submittedName>
        <fullName evidence="1">Uncharacterized protein</fullName>
    </submittedName>
</protein>
<evidence type="ECO:0000313" key="2">
    <source>
        <dbReference type="Proteomes" id="UP000828941"/>
    </source>
</evidence>
<dbReference type="Proteomes" id="UP000828941">
    <property type="component" value="Chromosome 13"/>
</dbReference>
<keyword evidence="2" id="KW-1185">Reference proteome</keyword>
<comment type="caution">
    <text evidence="1">The sequence shown here is derived from an EMBL/GenBank/DDBJ whole genome shotgun (WGS) entry which is preliminary data.</text>
</comment>
<gene>
    <name evidence="1" type="ORF">L6164_033449</name>
</gene>
<proteinExistence type="predicted"/>
<accession>A0ACB9KS92</accession>
<dbReference type="EMBL" id="CM039438">
    <property type="protein sequence ID" value="KAI4300030.1"/>
    <property type="molecule type" value="Genomic_DNA"/>
</dbReference>
<evidence type="ECO:0000313" key="1">
    <source>
        <dbReference type="EMBL" id="KAI4300030.1"/>
    </source>
</evidence>
<sequence length="210" mass="24211">MLLPIRGLMFGSLCSRPFPISSLASSDPSPYLEEIETVIPLELQRQIIELRLPVCSQLQDTWSWEGASDGCYNSRDAYAWLMNLGNTCTQQLPWSKLWRTKLLFFLWLLFHEALPVNGLRFHKHIAPSANCTRCQDLHESIIHIVRDCPEAYKIWCGMGHQNVPNFFSLPLHDWLQMFSGAAITFCCTLWWQWRLVTALHGRIPLVSHTG</sequence>